<sequence length="109" mass="12270">MSSPLSVVMLLTVLLLDACSSAAQNSDSYQMALPKRGGARSFHGGFYNIPGAKRISEFSPYYLYDKRGGGRAFFGDWQPYDGPSRFYDSPSYYKRSSNLWEFLEGRNTP</sequence>
<feature type="signal peptide" evidence="1">
    <location>
        <begin position="1"/>
        <end position="23"/>
    </location>
</feature>
<organism evidence="2 3">
    <name type="scientific">Dictyocaulus viviparus</name>
    <name type="common">Bovine lungworm</name>
    <dbReference type="NCBI Taxonomy" id="29172"/>
    <lineage>
        <taxon>Eukaryota</taxon>
        <taxon>Metazoa</taxon>
        <taxon>Ecdysozoa</taxon>
        <taxon>Nematoda</taxon>
        <taxon>Chromadorea</taxon>
        <taxon>Rhabditida</taxon>
        <taxon>Rhabditina</taxon>
        <taxon>Rhabditomorpha</taxon>
        <taxon>Strongyloidea</taxon>
        <taxon>Metastrongylidae</taxon>
        <taxon>Dictyocaulus</taxon>
    </lineage>
</organism>
<dbReference type="OrthoDB" id="5862541at2759"/>
<protein>
    <submittedName>
        <fullName evidence="2">Uncharacterized protein</fullName>
    </submittedName>
</protein>
<evidence type="ECO:0000256" key="1">
    <source>
        <dbReference type="SAM" id="SignalP"/>
    </source>
</evidence>
<keyword evidence="3" id="KW-1185">Reference proteome</keyword>
<dbReference type="Proteomes" id="UP000053766">
    <property type="component" value="Unassembled WGS sequence"/>
</dbReference>
<dbReference type="EMBL" id="KN716152">
    <property type="protein sequence ID" value="KJH53419.1"/>
    <property type="molecule type" value="Genomic_DNA"/>
</dbReference>
<name>A0A0D8YBL2_DICVI</name>
<keyword evidence="1" id="KW-0732">Signal</keyword>
<evidence type="ECO:0000313" key="2">
    <source>
        <dbReference type="EMBL" id="KJH53419.1"/>
    </source>
</evidence>
<feature type="chain" id="PRO_5002336371" evidence="1">
    <location>
        <begin position="24"/>
        <end position="109"/>
    </location>
</feature>
<dbReference type="AlphaFoldDB" id="A0A0D8YBL2"/>
<accession>A0A0D8YBL2</accession>
<reference evidence="2 3" key="1">
    <citation type="submission" date="2013-11" db="EMBL/GenBank/DDBJ databases">
        <title>Draft genome of the bovine lungworm Dictyocaulus viviparus.</title>
        <authorList>
            <person name="Mitreva M."/>
        </authorList>
    </citation>
    <scope>NUCLEOTIDE SEQUENCE [LARGE SCALE GENOMIC DNA]</scope>
    <source>
        <strain evidence="2 3">HannoverDv2000</strain>
    </source>
</reference>
<proteinExistence type="predicted"/>
<gene>
    <name evidence="2" type="ORF">DICVIV_00357</name>
</gene>
<reference evidence="3" key="2">
    <citation type="journal article" date="2016" name="Sci. Rep.">
        <title>Dictyocaulus viviparus genome, variome and transcriptome elucidate lungworm biology and support future intervention.</title>
        <authorList>
            <person name="McNulty S.N."/>
            <person name="Strube C."/>
            <person name="Rosa B.A."/>
            <person name="Martin J.C."/>
            <person name="Tyagi R."/>
            <person name="Choi Y.J."/>
            <person name="Wang Q."/>
            <person name="Hallsworth Pepin K."/>
            <person name="Zhang X."/>
            <person name="Ozersky P."/>
            <person name="Wilson R.K."/>
            <person name="Sternberg P.W."/>
            <person name="Gasser R.B."/>
            <person name="Mitreva M."/>
        </authorList>
    </citation>
    <scope>NUCLEOTIDE SEQUENCE [LARGE SCALE GENOMIC DNA]</scope>
    <source>
        <strain evidence="3">HannoverDv2000</strain>
    </source>
</reference>
<evidence type="ECO:0000313" key="3">
    <source>
        <dbReference type="Proteomes" id="UP000053766"/>
    </source>
</evidence>